<feature type="transmembrane region" description="Helical" evidence="8">
    <location>
        <begin position="76"/>
        <end position="98"/>
    </location>
</feature>
<reference evidence="10" key="1">
    <citation type="submission" date="2019-08" db="EMBL/GenBank/DDBJ databases">
        <title>The improved chromosome-level genome for the pearl oyster Pinctada fucata martensii using PacBio sequencing and Hi-C.</title>
        <authorList>
            <person name="Zheng Z."/>
        </authorList>
    </citation>
    <scope>NUCLEOTIDE SEQUENCE</scope>
    <source>
        <strain evidence="10">ZZ-2019</strain>
        <tissue evidence="10">Adductor muscle</tissue>
    </source>
</reference>
<dbReference type="SUPFAM" id="SSF81321">
    <property type="entry name" value="Family A G protein-coupled receptor-like"/>
    <property type="match status" value="1"/>
</dbReference>
<organism evidence="10 11">
    <name type="scientific">Pinctada imbricata</name>
    <name type="common">Atlantic pearl-oyster</name>
    <name type="synonym">Pinctada martensii</name>
    <dbReference type="NCBI Taxonomy" id="66713"/>
    <lineage>
        <taxon>Eukaryota</taxon>
        <taxon>Metazoa</taxon>
        <taxon>Spiralia</taxon>
        <taxon>Lophotrochozoa</taxon>
        <taxon>Mollusca</taxon>
        <taxon>Bivalvia</taxon>
        <taxon>Autobranchia</taxon>
        <taxon>Pteriomorphia</taxon>
        <taxon>Pterioida</taxon>
        <taxon>Pterioidea</taxon>
        <taxon>Pteriidae</taxon>
        <taxon>Pinctada</taxon>
    </lineage>
</organism>
<dbReference type="Gene3D" id="1.20.1070.10">
    <property type="entry name" value="Rhodopsin 7-helix transmembrane proteins"/>
    <property type="match status" value="1"/>
</dbReference>
<dbReference type="AlphaFoldDB" id="A0AA88XNA1"/>
<evidence type="ECO:0000256" key="3">
    <source>
        <dbReference type="ARBA" id="ARBA00022989"/>
    </source>
</evidence>
<feature type="transmembrane region" description="Helical" evidence="8">
    <location>
        <begin position="334"/>
        <end position="356"/>
    </location>
</feature>
<keyword evidence="2 8" id="KW-0812">Transmembrane</keyword>
<keyword evidence="7" id="KW-0807">Transducer</keyword>
<dbReference type="EMBL" id="VSWD01000012">
    <property type="protein sequence ID" value="KAK3085953.1"/>
    <property type="molecule type" value="Genomic_DNA"/>
</dbReference>
<comment type="subcellular location">
    <subcellularLocation>
        <location evidence="1">Membrane</location>
        <topology evidence="1">Multi-pass membrane protein</topology>
    </subcellularLocation>
</comment>
<comment type="caution">
    <text evidence="10">The sequence shown here is derived from an EMBL/GenBank/DDBJ whole genome shotgun (WGS) entry which is preliminary data.</text>
</comment>
<dbReference type="CDD" id="cd00637">
    <property type="entry name" value="7tm_classA_rhodopsin-like"/>
    <property type="match status" value="1"/>
</dbReference>
<evidence type="ECO:0000256" key="6">
    <source>
        <dbReference type="ARBA" id="ARBA00023170"/>
    </source>
</evidence>
<dbReference type="GO" id="GO:0005886">
    <property type="term" value="C:plasma membrane"/>
    <property type="evidence" value="ECO:0007669"/>
    <property type="project" value="TreeGrafter"/>
</dbReference>
<dbReference type="PROSITE" id="PS50262">
    <property type="entry name" value="G_PROTEIN_RECEP_F1_2"/>
    <property type="match status" value="1"/>
</dbReference>
<dbReference type="Pfam" id="PF00001">
    <property type="entry name" value="7tm_1"/>
    <property type="match status" value="1"/>
</dbReference>
<evidence type="ECO:0000256" key="7">
    <source>
        <dbReference type="ARBA" id="ARBA00023224"/>
    </source>
</evidence>
<keyword evidence="5 8" id="KW-0472">Membrane</keyword>
<evidence type="ECO:0000256" key="1">
    <source>
        <dbReference type="ARBA" id="ARBA00004141"/>
    </source>
</evidence>
<evidence type="ECO:0000259" key="9">
    <source>
        <dbReference type="PROSITE" id="PS50262"/>
    </source>
</evidence>
<name>A0AA88XNA1_PINIB</name>
<evidence type="ECO:0000256" key="5">
    <source>
        <dbReference type="ARBA" id="ARBA00023136"/>
    </source>
</evidence>
<evidence type="ECO:0000313" key="11">
    <source>
        <dbReference type="Proteomes" id="UP001186944"/>
    </source>
</evidence>
<dbReference type="InterPro" id="IPR017452">
    <property type="entry name" value="GPCR_Rhodpsn_7TM"/>
</dbReference>
<sequence length="417" mass="47574">MSTFGSKMLIGMPAAPMTPVTTPFVSASALHQTQNQTDRLTDIPKCPTWLVQMEWNENTTLDDVNAKMMSRNIPGIIFVVVQMLLGLVGNGVVILAYWLKFKRSNYRVYVLFLAFLDLMNCVFTMPFVIVYLVYPKNFPSDFICKAGHFIGFFGGCASPFVLVLIAMDRFRRICRPFKKQLTEKQTRITCVVILVITASVTWFTPLFYGNERVHTGINNIYEVRCFRSKNPLFYSLSQWYYIILTSLFLIVTVILFLLYYHIMKTVHRRSRYFSSKQRSPIGGVSKSIQTKKTTVTFMIITIVYVLSTLVHDSLAMILHMKEDLECIMNFEEGAVYYTFFWTVFLNNVSNPIIYGISDDRFCSLVKNWMKGLGSAGAVPFDGTKQSSTASKLSLNAKSSVEAVRTLSAHTCTKQEKR</sequence>
<keyword evidence="6" id="KW-0675">Receptor</keyword>
<feature type="transmembrane region" description="Helical" evidence="8">
    <location>
        <begin position="188"/>
        <end position="208"/>
    </location>
</feature>
<feature type="domain" description="G-protein coupled receptors family 1 profile" evidence="9">
    <location>
        <begin position="89"/>
        <end position="354"/>
    </location>
</feature>
<keyword evidence="11" id="KW-1185">Reference proteome</keyword>
<protein>
    <recommendedName>
        <fullName evidence="9">G-protein coupled receptors family 1 profile domain-containing protein</fullName>
    </recommendedName>
</protein>
<evidence type="ECO:0000313" key="10">
    <source>
        <dbReference type="EMBL" id="KAK3085953.1"/>
    </source>
</evidence>
<dbReference type="Proteomes" id="UP001186944">
    <property type="component" value="Unassembled WGS sequence"/>
</dbReference>
<dbReference type="GO" id="GO:0004930">
    <property type="term" value="F:G protein-coupled receptor activity"/>
    <property type="evidence" value="ECO:0007669"/>
    <property type="project" value="UniProtKB-KW"/>
</dbReference>
<dbReference type="PANTHER" id="PTHR45695">
    <property type="entry name" value="LEUCOKININ RECEPTOR-RELATED"/>
    <property type="match status" value="1"/>
</dbReference>
<keyword evidence="4" id="KW-0297">G-protein coupled receptor</keyword>
<feature type="transmembrane region" description="Helical" evidence="8">
    <location>
        <begin position="146"/>
        <end position="167"/>
    </location>
</feature>
<evidence type="ECO:0000256" key="8">
    <source>
        <dbReference type="SAM" id="Phobius"/>
    </source>
</evidence>
<proteinExistence type="predicted"/>
<feature type="transmembrane region" description="Helical" evidence="8">
    <location>
        <begin position="110"/>
        <end position="134"/>
    </location>
</feature>
<dbReference type="PRINTS" id="PR00237">
    <property type="entry name" value="GPCRRHODOPSN"/>
</dbReference>
<feature type="transmembrane region" description="Helical" evidence="8">
    <location>
        <begin position="295"/>
        <end position="314"/>
    </location>
</feature>
<dbReference type="PANTHER" id="PTHR45695:SF9">
    <property type="entry name" value="LEUCOKININ RECEPTOR"/>
    <property type="match status" value="1"/>
</dbReference>
<evidence type="ECO:0000256" key="2">
    <source>
        <dbReference type="ARBA" id="ARBA00022692"/>
    </source>
</evidence>
<accession>A0AA88XNA1</accession>
<gene>
    <name evidence="10" type="ORF">FSP39_011251</name>
</gene>
<evidence type="ECO:0000256" key="4">
    <source>
        <dbReference type="ARBA" id="ARBA00023040"/>
    </source>
</evidence>
<feature type="transmembrane region" description="Helical" evidence="8">
    <location>
        <begin position="239"/>
        <end position="262"/>
    </location>
</feature>
<dbReference type="InterPro" id="IPR000276">
    <property type="entry name" value="GPCR_Rhodpsn"/>
</dbReference>
<keyword evidence="3 8" id="KW-1133">Transmembrane helix</keyword>